<feature type="binding site" evidence="7">
    <location>
        <position position="114"/>
    </location>
    <ligand>
        <name>ATP</name>
        <dbReference type="ChEBI" id="CHEBI:30616"/>
    </ligand>
</feature>
<evidence type="ECO:0000256" key="4">
    <source>
        <dbReference type="ARBA" id="ARBA00022741"/>
    </source>
</evidence>
<reference evidence="8 9" key="1">
    <citation type="submission" date="2018-10" db="EMBL/GenBank/DDBJ databases">
        <title>Natronolimnobius sp. XQ-INN 246 isolated from Inner Mongolia Autonomous Region of China.</title>
        <authorList>
            <person name="Xue Q."/>
        </authorList>
    </citation>
    <scope>NUCLEOTIDE SEQUENCE [LARGE SCALE GENOMIC DNA]</scope>
    <source>
        <strain evidence="8 9">XQ-INN 246</strain>
    </source>
</reference>
<dbReference type="GO" id="GO:0004017">
    <property type="term" value="F:AMP kinase activity"/>
    <property type="evidence" value="ECO:0007669"/>
    <property type="project" value="UniProtKB-UniRule"/>
</dbReference>
<dbReference type="PANTHER" id="PTHR12595">
    <property type="entry name" value="POS9-ACTIVATING FACTOR FAP7-RELATED"/>
    <property type="match status" value="1"/>
</dbReference>
<dbReference type="RefSeq" id="WP_141466740.1">
    <property type="nucleotide sequence ID" value="NZ_RBZW01000077.1"/>
</dbReference>
<evidence type="ECO:0000313" key="8">
    <source>
        <dbReference type="EMBL" id="THE62727.1"/>
    </source>
</evidence>
<keyword evidence="5 7" id="KW-0418">Kinase</keyword>
<dbReference type="GO" id="GO:0005524">
    <property type="term" value="F:ATP binding"/>
    <property type="evidence" value="ECO:0007669"/>
    <property type="project" value="UniProtKB-UniRule"/>
</dbReference>
<evidence type="ECO:0000313" key="9">
    <source>
        <dbReference type="Proteomes" id="UP000318864"/>
    </source>
</evidence>
<comment type="catalytic activity">
    <reaction evidence="7">
        <text>ATP + H2O = ADP + phosphate + H(+)</text>
        <dbReference type="Rhea" id="RHEA:13065"/>
        <dbReference type="ChEBI" id="CHEBI:15377"/>
        <dbReference type="ChEBI" id="CHEBI:15378"/>
        <dbReference type="ChEBI" id="CHEBI:30616"/>
        <dbReference type="ChEBI" id="CHEBI:43474"/>
        <dbReference type="ChEBI" id="CHEBI:456216"/>
    </reaction>
</comment>
<dbReference type="InterPro" id="IPR020618">
    <property type="entry name" value="Adenyl_kinase_AK6"/>
</dbReference>
<name>A0A4V3VKR0_9EURY</name>
<evidence type="ECO:0000256" key="3">
    <source>
        <dbReference type="ARBA" id="ARBA00022679"/>
    </source>
</evidence>
<evidence type="ECO:0000256" key="2">
    <source>
        <dbReference type="ARBA" id="ARBA00022552"/>
    </source>
</evidence>
<dbReference type="HAMAP" id="MF_00039">
    <property type="entry name" value="Adenylate_kinase_AK6"/>
    <property type="match status" value="1"/>
</dbReference>
<protein>
    <recommendedName>
        <fullName evidence="7">Putative adenylate kinase</fullName>
        <shortName evidence="7">AK</shortName>
        <ecNumber evidence="7">2.7.4.3</ecNumber>
    </recommendedName>
    <alternativeName>
        <fullName evidence="7">ATP-AMP transphosphorylase</fullName>
    </alternativeName>
</protein>
<keyword evidence="9" id="KW-1185">Reference proteome</keyword>
<feature type="binding site" evidence="7">
    <location>
        <position position="12"/>
    </location>
    <ligand>
        <name>ATP</name>
        <dbReference type="ChEBI" id="CHEBI:30616"/>
    </ligand>
</feature>
<dbReference type="PANTHER" id="PTHR12595:SF0">
    <property type="entry name" value="ADENYLATE KINASE ISOENZYME 6"/>
    <property type="match status" value="1"/>
</dbReference>
<dbReference type="AlphaFoldDB" id="A0A4V3VKR0"/>
<feature type="binding site" evidence="7">
    <location>
        <position position="10"/>
    </location>
    <ligand>
        <name>ATP</name>
        <dbReference type="ChEBI" id="CHEBI:30616"/>
    </ligand>
</feature>
<keyword evidence="6 7" id="KW-0067">ATP-binding</keyword>
<feature type="binding site" evidence="7">
    <location>
        <position position="13"/>
    </location>
    <ligand>
        <name>ATP</name>
        <dbReference type="ChEBI" id="CHEBI:30616"/>
    </ligand>
</feature>
<comment type="caution">
    <text evidence="8">The sequence shown here is derived from an EMBL/GenBank/DDBJ whole genome shotgun (WGS) entry which is preliminary data.</text>
</comment>
<dbReference type="SUPFAM" id="SSF52540">
    <property type="entry name" value="P-loop containing nucleoside triphosphate hydrolases"/>
    <property type="match status" value="1"/>
</dbReference>
<keyword evidence="2 7" id="KW-0698">rRNA processing</keyword>
<dbReference type="EMBL" id="RBZW01000077">
    <property type="protein sequence ID" value="THE62727.1"/>
    <property type="molecule type" value="Genomic_DNA"/>
</dbReference>
<feature type="binding site" evidence="7">
    <location>
        <position position="15"/>
    </location>
    <ligand>
        <name>ATP</name>
        <dbReference type="ChEBI" id="CHEBI:30616"/>
    </ligand>
</feature>
<accession>A0A4V3VKR0</accession>
<dbReference type="Gene3D" id="3.40.50.300">
    <property type="entry name" value="P-loop containing nucleotide triphosphate hydrolases"/>
    <property type="match status" value="1"/>
</dbReference>
<evidence type="ECO:0000256" key="6">
    <source>
        <dbReference type="ARBA" id="ARBA00022840"/>
    </source>
</evidence>
<evidence type="ECO:0000256" key="5">
    <source>
        <dbReference type="ARBA" id="ARBA00022777"/>
    </source>
</evidence>
<dbReference type="Proteomes" id="UP000318864">
    <property type="component" value="Unassembled WGS sequence"/>
</dbReference>
<sequence>MRIAVTGTPGTGKTTVTEHLESRFKDEGSDEILGDAETAFEVTHLNDVLERDGLYTDIDAARESKIADLESLADWLAGRDDVIIESHLAHHFEADRVVVLRCRPDILEERLLERGETEAKATENAESEALDVVLAEAVEEHGFESVYEIDTTDRDPEVVADALEAVITGEREPSAGDVSFVEYIE</sequence>
<comment type="catalytic activity">
    <reaction evidence="7">
        <text>AMP + ATP = 2 ADP</text>
        <dbReference type="Rhea" id="RHEA:12973"/>
        <dbReference type="ChEBI" id="CHEBI:30616"/>
        <dbReference type="ChEBI" id="CHEBI:456215"/>
        <dbReference type="ChEBI" id="CHEBI:456216"/>
        <dbReference type="EC" id="2.7.4.3"/>
    </reaction>
</comment>
<keyword evidence="3 7" id="KW-0808">Transferase</keyword>
<comment type="subunit">
    <text evidence="7">Interacts with uS11. Not a structural component of 40S pre-ribosomes, but transiently interacts with them by binding to uS11.</text>
</comment>
<dbReference type="InterPro" id="IPR027417">
    <property type="entry name" value="P-loop_NTPase"/>
</dbReference>
<dbReference type="Pfam" id="PF13238">
    <property type="entry name" value="AAA_18"/>
    <property type="match status" value="1"/>
</dbReference>
<comment type="caution">
    <text evidence="7">Lacks conserved residue(s) required for the propagation of feature annotation.</text>
</comment>
<evidence type="ECO:0000256" key="7">
    <source>
        <dbReference type="HAMAP-Rule" id="MF_00039"/>
    </source>
</evidence>
<comment type="similarity">
    <text evidence="7">Belongs to the adenylate kinase family. AK6 subfamily.</text>
</comment>
<organism evidence="8 9">
    <name type="scientific">Salinadaptatus halalkaliphilus</name>
    <dbReference type="NCBI Taxonomy" id="2419781"/>
    <lineage>
        <taxon>Archaea</taxon>
        <taxon>Methanobacteriati</taxon>
        <taxon>Methanobacteriota</taxon>
        <taxon>Stenosarchaea group</taxon>
        <taxon>Halobacteria</taxon>
        <taxon>Halobacteriales</taxon>
        <taxon>Natrialbaceae</taxon>
        <taxon>Salinadaptatus</taxon>
    </lineage>
</organism>
<proteinExistence type="inferred from homology"/>
<feature type="binding site" evidence="7">
    <location>
        <position position="14"/>
    </location>
    <ligand>
        <name>ATP</name>
        <dbReference type="ChEBI" id="CHEBI:30616"/>
    </ligand>
</feature>
<dbReference type="GO" id="GO:0016887">
    <property type="term" value="F:ATP hydrolysis activity"/>
    <property type="evidence" value="ECO:0007669"/>
    <property type="project" value="InterPro"/>
</dbReference>
<dbReference type="GO" id="GO:0042274">
    <property type="term" value="P:ribosomal small subunit biogenesis"/>
    <property type="evidence" value="ECO:0007669"/>
    <property type="project" value="UniProtKB-UniRule"/>
</dbReference>
<keyword evidence="4 7" id="KW-0547">Nucleotide-binding</keyword>
<keyword evidence="1 7" id="KW-0690">Ribosome biogenesis</keyword>
<dbReference type="OrthoDB" id="8730at2157"/>
<feature type="region of interest" description="LID" evidence="7">
    <location>
        <begin position="113"/>
        <end position="123"/>
    </location>
</feature>
<evidence type="ECO:0000256" key="1">
    <source>
        <dbReference type="ARBA" id="ARBA00022517"/>
    </source>
</evidence>
<gene>
    <name evidence="8" type="ORF">D8Y22_21910</name>
</gene>
<dbReference type="GO" id="GO:0006364">
    <property type="term" value="P:rRNA processing"/>
    <property type="evidence" value="ECO:0007669"/>
    <property type="project" value="UniProtKB-KW"/>
</dbReference>
<dbReference type="EC" id="2.7.4.3" evidence="7"/>
<comment type="function">
    <text evidence="7">Broad-specificity nucleoside monophosphate (NMP) kinase that catalyzes the reversible transfer of the terminal phosphate group between nucleoside triphosphates and monophosphates. Has also ATPase activity. Involved in the late maturation steps of the 30S ribosomal particles, specifically 16S rRNA maturation. While NMP activity is not required for ribosome maturation, ATPase activity is. Associates transiently with small ribosomal subunit protein uS11. ATP hydrolysis breaks the interaction with uS11. May temporarily remove uS11 from the ribosome to enable a conformational change of the ribosomal RNA that is needed for the final maturation step of the small ribosomal subunit.</text>
</comment>